<proteinExistence type="inferred from homology"/>
<dbReference type="STRING" id="398512.Bccel_3661"/>
<comment type="caution">
    <text evidence="7">The sequence shown here is derived from an EMBL/GenBank/DDBJ whole genome shotgun (WGS) entry which is preliminary data.</text>
</comment>
<keyword evidence="7" id="KW-0282">Flagellum</keyword>
<evidence type="ECO:0000256" key="4">
    <source>
        <dbReference type="ARBA" id="ARBA00023143"/>
    </source>
</evidence>
<organism evidence="7 8">
    <name type="scientific">Pseudobacteroides cellulosolvens ATCC 35603 = DSM 2933</name>
    <dbReference type="NCBI Taxonomy" id="398512"/>
    <lineage>
        <taxon>Bacteria</taxon>
        <taxon>Bacillati</taxon>
        <taxon>Bacillota</taxon>
        <taxon>Clostridia</taxon>
        <taxon>Eubacteriales</taxon>
        <taxon>Oscillospiraceae</taxon>
        <taxon>Pseudobacteroides</taxon>
    </lineage>
</organism>
<gene>
    <name evidence="7" type="ORF">Bccel_3661</name>
</gene>
<evidence type="ECO:0000256" key="2">
    <source>
        <dbReference type="ARBA" id="ARBA00009677"/>
    </source>
</evidence>
<accession>A0A0L6JSJ4</accession>
<comment type="subcellular location">
    <subcellularLocation>
        <location evidence="1 6">Bacterial flagellum basal body</location>
    </subcellularLocation>
</comment>
<dbReference type="NCBIfam" id="TIGR01396">
    <property type="entry name" value="FlgB"/>
    <property type="match status" value="1"/>
</dbReference>
<dbReference type="PIRSF" id="PIRSF002889">
    <property type="entry name" value="Rod_FlgB"/>
    <property type="match status" value="1"/>
</dbReference>
<evidence type="ECO:0000313" key="8">
    <source>
        <dbReference type="Proteomes" id="UP000036923"/>
    </source>
</evidence>
<keyword evidence="7" id="KW-0966">Cell projection</keyword>
<evidence type="ECO:0000256" key="1">
    <source>
        <dbReference type="ARBA" id="ARBA00004117"/>
    </source>
</evidence>
<keyword evidence="4 6" id="KW-0975">Bacterial flagellum</keyword>
<name>A0A0L6JSJ4_9FIRM</name>
<keyword evidence="8" id="KW-1185">Reference proteome</keyword>
<evidence type="ECO:0000313" key="7">
    <source>
        <dbReference type="EMBL" id="KNY28387.1"/>
    </source>
</evidence>
<dbReference type="PANTHER" id="PTHR30435:SF12">
    <property type="entry name" value="FLAGELLAR BASAL BODY ROD PROTEIN FLGB"/>
    <property type="match status" value="1"/>
</dbReference>
<dbReference type="GO" id="GO:0071978">
    <property type="term" value="P:bacterial-type flagellum-dependent swarming motility"/>
    <property type="evidence" value="ECO:0007669"/>
    <property type="project" value="TreeGrafter"/>
</dbReference>
<comment type="similarity">
    <text evidence="2 6">Belongs to the flagella basal body rod proteins family.</text>
</comment>
<protein>
    <recommendedName>
        <fullName evidence="3 6">Flagellar basal body rod protein FlgB</fullName>
    </recommendedName>
</protein>
<dbReference type="GO" id="GO:0030694">
    <property type="term" value="C:bacterial-type flagellum basal body, rod"/>
    <property type="evidence" value="ECO:0007669"/>
    <property type="project" value="InterPro"/>
</dbReference>
<comment type="subunit">
    <text evidence="6">The basal body constitutes a major portion of the flagellar organelle and consists of a number of rings mounted on a central rod.</text>
</comment>
<comment type="function">
    <text evidence="5 6">Structural component of flagellum, the bacterial motility apparatus. Part of the rod structure of flagellar basal body.</text>
</comment>
<dbReference type="eggNOG" id="COG1815">
    <property type="taxonomic scope" value="Bacteria"/>
</dbReference>
<evidence type="ECO:0000256" key="5">
    <source>
        <dbReference type="ARBA" id="ARBA00024934"/>
    </source>
</evidence>
<evidence type="ECO:0000256" key="3">
    <source>
        <dbReference type="ARBA" id="ARBA00014376"/>
    </source>
</evidence>
<evidence type="ECO:0000256" key="6">
    <source>
        <dbReference type="PIRNR" id="PIRNR002889"/>
    </source>
</evidence>
<dbReference type="EMBL" id="LGTC01000001">
    <property type="protein sequence ID" value="KNY28387.1"/>
    <property type="molecule type" value="Genomic_DNA"/>
</dbReference>
<reference evidence="8" key="1">
    <citation type="submission" date="2015-07" db="EMBL/GenBank/DDBJ databases">
        <title>Near-Complete Genome Sequence of the Cellulolytic Bacterium Bacteroides (Pseudobacteroides) cellulosolvens ATCC 35603.</title>
        <authorList>
            <person name="Dassa B."/>
            <person name="Utturkar S.M."/>
            <person name="Klingeman D.M."/>
            <person name="Hurt R.A."/>
            <person name="Keller M."/>
            <person name="Xu J."/>
            <person name="Reddy Y.H.K."/>
            <person name="Borovok I."/>
            <person name="Grinberg I.R."/>
            <person name="Lamed R."/>
            <person name="Zhivin O."/>
            <person name="Bayer E.A."/>
            <person name="Brown S.D."/>
        </authorList>
    </citation>
    <scope>NUCLEOTIDE SEQUENCE [LARGE SCALE GENOMIC DNA]</scope>
    <source>
        <strain evidence="8">DSM 2933</strain>
    </source>
</reference>
<dbReference type="PATRIC" id="fig|398512.5.peg.3835"/>
<keyword evidence="7" id="KW-0969">Cilium</keyword>
<sequence>MVGGLFNNTRILEKAIDGTVMRNEAITQNIANIDTPNYKRKTVAFEKVLSDALDSSNFRGFRTDKKHIPIGGTELNNANITITEDNTTLEMRLDGNNVDIDAEMALMAKNNIIYNALVQKLSGQFRTLKSVISEGRK</sequence>
<dbReference type="Proteomes" id="UP000036923">
    <property type="component" value="Unassembled WGS sequence"/>
</dbReference>
<dbReference type="OrthoDB" id="9792068at2"/>
<dbReference type="InterPro" id="IPR006300">
    <property type="entry name" value="FlgB"/>
</dbReference>
<dbReference type="AlphaFoldDB" id="A0A0L6JSJ4"/>
<dbReference type="RefSeq" id="WP_036938702.1">
    <property type="nucleotide sequence ID" value="NZ_JQKC01000007.1"/>
</dbReference>
<dbReference type="PANTHER" id="PTHR30435">
    <property type="entry name" value="FLAGELLAR PROTEIN"/>
    <property type="match status" value="1"/>
</dbReference>